<sequence>MPMPCPGFEPKASRTPVWWRTNRLRYEKSTPLTVICRDTVLTCERTISQKTFQYVGHRFLWSKYQAVGVISERLEFQLARARTMPGIYCNSRHIHQWEVLFSTPSIDNMNDARRPLHQQASIMSTTAPGMHHVYYRLFPTTMLLKEFIISFAVYPFLAEHLQTDKDIISYLPCDDCPYGMPAFANDGSLQHMWRDCMSCRLEQLLEARIIPDIAMDSFTVDELSEGRGWRGSANFLPSPGSSQTRLHNYAASRCREMENVERAGVVEQAWEGESGRTVAYASGRGRSHKGDGNHQQQVPPRNFPNSLRSCNRRVLGKDSIGSVVRQKIFLDFNLGAFPNMECLEISRRAFKRAHFTVNSLYYEISASVSVLRDDGNITVESPVSRCKSEIDCRVWGNVATFSRFSCVRVSCVPLLLRHHLFTSIAAIGVVLLRRQNLPFTRHVAVDVLNIEGNVADVAVDVLNIEGNVADVAVDVLNIEGNVADVAVDVLNVEGNVADVAVDVLNIEGNVADVAVDILNIEGNVADVAVDVLNVQGNVADVAVYVLNLEGATVLRWSDYSSPTKANRARFPAGSLQDVREWESCLTMPVVGGFSRGSPVYPDRDEKGGSGADQYCGMLRATYGSALQCEFSAPLCFPLHCRVAELLVCHLSPREPWNRCWLRLKLNSFSQHRSSRVRHIDSRFVAVDFPEEVEEHPVEQDCGDKYTHNSQKPDAIYTCYAKPAASVLNQELSGTKCRKRKLD</sequence>
<gene>
    <name evidence="2" type="ORF">PR048_000523</name>
</gene>
<evidence type="ECO:0000313" key="2">
    <source>
        <dbReference type="EMBL" id="KAJ8895198.1"/>
    </source>
</evidence>
<accession>A0ABQ9IEW0</accession>
<feature type="region of interest" description="Disordered" evidence="1">
    <location>
        <begin position="282"/>
        <end position="305"/>
    </location>
</feature>
<organism evidence="2 3">
    <name type="scientific">Dryococelus australis</name>
    <dbReference type="NCBI Taxonomy" id="614101"/>
    <lineage>
        <taxon>Eukaryota</taxon>
        <taxon>Metazoa</taxon>
        <taxon>Ecdysozoa</taxon>
        <taxon>Arthropoda</taxon>
        <taxon>Hexapoda</taxon>
        <taxon>Insecta</taxon>
        <taxon>Pterygota</taxon>
        <taxon>Neoptera</taxon>
        <taxon>Polyneoptera</taxon>
        <taxon>Phasmatodea</taxon>
        <taxon>Verophasmatodea</taxon>
        <taxon>Anareolatae</taxon>
        <taxon>Phasmatidae</taxon>
        <taxon>Eurycanthinae</taxon>
        <taxon>Dryococelus</taxon>
    </lineage>
</organism>
<proteinExistence type="predicted"/>
<evidence type="ECO:0000256" key="1">
    <source>
        <dbReference type="SAM" id="MobiDB-lite"/>
    </source>
</evidence>
<reference evidence="2 3" key="1">
    <citation type="submission" date="2023-02" db="EMBL/GenBank/DDBJ databases">
        <title>LHISI_Scaffold_Assembly.</title>
        <authorList>
            <person name="Stuart O.P."/>
            <person name="Cleave R."/>
            <person name="Magrath M.J.L."/>
            <person name="Mikheyev A.S."/>
        </authorList>
    </citation>
    <scope>NUCLEOTIDE SEQUENCE [LARGE SCALE GENOMIC DNA]</scope>
    <source>
        <strain evidence="2">Daus_M_001</strain>
        <tissue evidence="2">Leg muscle</tissue>
    </source>
</reference>
<dbReference type="Proteomes" id="UP001159363">
    <property type="component" value="Chromosome 1"/>
</dbReference>
<protein>
    <submittedName>
        <fullName evidence="2">Uncharacterized protein</fullName>
    </submittedName>
</protein>
<name>A0ABQ9IEW0_9NEOP</name>
<evidence type="ECO:0000313" key="3">
    <source>
        <dbReference type="Proteomes" id="UP001159363"/>
    </source>
</evidence>
<keyword evidence="3" id="KW-1185">Reference proteome</keyword>
<feature type="compositionally biased region" description="Polar residues" evidence="1">
    <location>
        <begin position="293"/>
        <end position="305"/>
    </location>
</feature>
<comment type="caution">
    <text evidence="2">The sequence shown here is derived from an EMBL/GenBank/DDBJ whole genome shotgun (WGS) entry which is preliminary data.</text>
</comment>
<dbReference type="EMBL" id="JARBHB010000001">
    <property type="protein sequence ID" value="KAJ8895198.1"/>
    <property type="molecule type" value="Genomic_DNA"/>
</dbReference>